<gene>
    <name evidence="5" type="ORF">TRIUR3_04965</name>
</gene>
<dbReference type="Gene3D" id="1.20.1280.170">
    <property type="entry name" value="Exocyst complex component Exo70"/>
    <property type="match status" value="1"/>
</dbReference>
<comment type="function">
    <text evidence="3">Component of the exocyst complex.</text>
</comment>
<dbReference type="InterPro" id="IPR016159">
    <property type="entry name" value="Cullin_repeat-like_dom_sf"/>
</dbReference>
<sequence>MEGQLASVPEESMDGFSTATYPPGYLYLYRDRIRTIPVLGAQIRSIPFSHSQSTQTGSSYSSNSGASSSDHVSNNSGRSSHSASVAAEDFIDQVKKIARKMVRDGYAQRMVQTFDIYSMPVLGKIWDQDRALADWLFELDVDWVLQLHQLQDNSASWLQGSVVRWIRALMVTAYSIQEMVSTIRRTLAVAQFVKASISKMLVFIDALVSVPRVGNLGSVLDMYISVSNASYMFTPVVISPEAQIIFNETGGLLQREGNRLLETISNTMEEVRALIEDDDSWAIEIPRGGGGVHRKTQLMVDYIMSMWDAWNQISAPSHSAVNLRGLIENTVDYLKDLLLRKSELCSDPSLRYLFLLNNSHFITQVYGDHGGLERVKYMDNYLDVSWGPVLSCIPKSNFNGPFHCLINTSPLAKFQSAFHKTYHAQKFWKVPDPQLRDALRRTIAARVISGYHDCLKEHPELAELVSHRSSCPEVFEQMLGELFEG</sequence>
<keyword evidence="3" id="KW-0653">Protein transport</keyword>
<dbReference type="GO" id="GO:0000145">
    <property type="term" value="C:exocyst"/>
    <property type="evidence" value="ECO:0007669"/>
    <property type="project" value="InterPro"/>
</dbReference>
<dbReference type="OMA" id="EVHTCIS"/>
<dbReference type="STRING" id="4572.M7ZVT3"/>
<dbReference type="InterPro" id="IPR004140">
    <property type="entry name" value="Exo70"/>
</dbReference>
<evidence type="ECO:0000259" key="4">
    <source>
        <dbReference type="Pfam" id="PF03081"/>
    </source>
</evidence>
<organism evidence="5">
    <name type="scientific">Triticum urartu</name>
    <name type="common">Red wild einkorn</name>
    <name type="synonym">Crithodium urartu</name>
    <dbReference type="NCBI Taxonomy" id="4572"/>
    <lineage>
        <taxon>Eukaryota</taxon>
        <taxon>Viridiplantae</taxon>
        <taxon>Streptophyta</taxon>
        <taxon>Embryophyta</taxon>
        <taxon>Tracheophyta</taxon>
        <taxon>Spermatophyta</taxon>
        <taxon>Magnoliopsida</taxon>
        <taxon>Liliopsida</taxon>
        <taxon>Poales</taxon>
        <taxon>Poaceae</taxon>
        <taxon>BOP clade</taxon>
        <taxon>Pooideae</taxon>
        <taxon>Triticodae</taxon>
        <taxon>Triticeae</taxon>
        <taxon>Triticinae</taxon>
        <taxon>Triticum</taxon>
    </lineage>
</organism>
<dbReference type="EMBL" id="KD058904">
    <property type="protein sequence ID" value="EMS64202.1"/>
    <property type="molecule type" value="Genomic_DNA"/>
</dbReference>
<evidence type="ECO:0000256" key="2">
    <source>
        <dbReference type="ARBA" id="ARBA00022448"/>
    </source>
</evidence>
<dbReference type="eggNOG" id="KOG2344">
    <property type="taxonomic scope" value="Eukaryota"/>
</dbReference>
<keyword evidence="3" id="KW-0268">Exocytosis</keyword>
<keyword evidence="2 3" id="KW-0813">Transport</keyword>
<dbReference type="Pfam" id="PF03081">
    <property type="entry name" value="Exo70_C"/>
    <property type="match status" value="1"/>
</dbReference>
<dbReference type="PANTHER" id="PTHR12542:SF170">
    <property type="entry name" value="EXOCYST SUBUNIT EXO70 FAMILY PROTEIN"/>
    <property type="match status" value="1"/>
</dbReference>
<evidence type="ECO:0000256" key="3">
    <source>
        <dbReference type="RuleBase" id="RU365026"/>
    </source>
</evidence>
<dbReference type="GO" id="GO:0006887">
    <property type="term" value="P:exocytosis"/>
    <property type="evidence" value="ECO:0007669"/>
    <property type="project" value="UniProtKB-KW"/>
</dbReference>
<protein>
    <recommendedName>
        <fullName evidence="3">Exocyst subunit Exo70 family protein</fullName>
    </recommendedName>
</protein>
<dbReference type="GO" id="GO:0015031">
    <property type="term" value="P:protein transport"/>
    <property type="evidence" value="ECO:0007669"/>
    <property type="project" value="UniProtKB-KW"/>
</dbReference>
<evidence type="ECO:0000313" key="5">
    <source>
        <dbReference type="EMBL" id="EMS64202.1"/>
    </source>
</evidence>
<name>M7ZVT3_TRIUA</name>
<dbReference type="SUPFAM" id="SSF74788">
    <property type="entry name" value="Cullin repeat-like"/>
    <property type="match status" value="1"/>
</dbReference>
<feature type="domain" description="Exocyst complex subunit Exo70 C-terminal" evidence="4">
    <location>
        <begin position="188"/>
        <end position="462"/>
    </location>
</feature>
<dbReference type="InterPro" id="IPR046364">
    <property type="entry name" value="Exo70_C"/>
</dbReference>
<dbReference type="GO" id="GO:0005546">
    <property type="term" value="F:phosphatidylinositol-4,5-bisphosphate binding"/>
    <property type="evidence" value="ECO:0007669"/>
    <property type="project" value="InterPro"/>
</dbReference>
<proteinExistence type="inferred from homology"/>
<reference evidence="5" key="1">
    <citation type="journal article" date="2013" name="Nature">
        <title>Draft genome of the wheat A-genome progenitor Triticum urartu.</title>
        <authorList>
            <person name="Ling H.Q."/>
            <person name="Zhao S."/>
            <person name="Liu D."/>
            <person name="Wang J."/>
            <person name="Sun H."/>
            <person name="Zhang C."/>
            <person name="Fan H."/>
            <person name="Li D."/>
            <person name="Dong L."/>
            <person name="Tao Y."/>
            <person name="Gao C."/>
            <person name="Wu H."/>
            <person name="Li Y."/>
            <person name="Cui Y."/>
            <person name="Guo X."/>
            <person name="Zheng S."/>
            <person name="Wang B."/>
            <person name="Yu K."/>
            <person name="Liang Q."/>
            <person name="Yang W."/>
            <person name="Lou X."/>
            <person name="Chen J."/>
            <person name="Feng M."/>
            <person name="Jian J."/>
            <person name="Zhang X."/>
            <person name="Luo G."/>
            <person name="Jiang Y."/>
            <person name="Liu J."/>
            <person name="Wang Z."/>
            <person name="Sha Y."/>
            <person name="Zhang B."/>
            <person name="Wu H."/>
            <person name="Tang D."/>
            <person name="Shen Q."/>
            <person name="Xue P."/>
            <person name="Zou S."/>
            <person name="Wang X."/>
            <person name="Liu X."/>
            <person name="Wang F."/>
            <person name="Yang Y."/>
            <person name="An X."/>
            <person name="Dong Z."/>
            <person name="Zhang K."/>
            <person name="Zhang X."/>
            <person name="Luo M.C."/>
            <person name="Dvorak J."/>
            <person name="Tong Y."/>
            <person name="Wang J."/>
            <person name="Yang H."/>
            <person name="Li Z."/>
            <person name="Wang D."/>
            <person name="Zhang A."/>
            <person name="Wang J."/>
        </authorList>
    </citation>
    <scope>NUCLEOTIDE SEQUENCE</scope>
</reference>
<evidence type="ECO:0000256" key="1">
    <source>
        <dbReference type="ARBA" id="ARBA00006756"/>
    </source>
</evidence>
<dbReference type="PANTHER" id="PTHR12542">
    <property type="entry name" value="EXOCYST COMPLEX PROTEIN EXO70"/>
    <property type="match status" value="1"/>
</dbReference>
<comment type="similarity">
    <text evidence="1 3">Belongs to the EXO70 family.</text>
</comment>
<accession>M7ZVT3</accession>
<dbReference type="AlphaFoldDB" id="M7ZVT3"/>